<keyword evidence="2" id="KW-1185">Reference proteome</keyword>
<proteinExistence type="predicted"/>
<dbReference type="Proteomes" id="UP001215280">
    <property type="component" value="Unassembled WGS sequence"/>
</dbReference>
<dbReference type="AlphaFoldDB" id="A0AAD7JHS2"/>
<protein>
    <submittedName>
        <fullName evidence="1">Uncharacterized protein</fullName>
    </submittedName>
</protein>
<reference evidence="1" key="1">
    <citation type="submission" date="2023-03" db="EMBL/GenBank/DDBJ databases">
        <title>Massive genome expansion in bonnet fungi (Mycena s.s.) driven by repeated elements and novel gene families across ecological guilds.</title>
        <authorList>
            <consortium name="Lawrence Berkeley National Laboratory"/>
            <person name="Harder C.B."/>
            <person name="Miyauchi S."/>
            <person name="Viragh M."/>
            <person name="Kuo A."/>
            <person name="Thoen E."/>
            <person name="Andreopoulos B."/>
            <person name="Lu D."/>
            <person name="Skrede I."/>
            <person name="Drula E."/>
            <person name="Henrissat B."/>
            <person name="Morin E."/>
            <person name="Kohler A."/>
            <person name="Barry K."/>
            <person name="LaButti K."/>
            <person name="Morin E."/>
            <person name="Salamov A."/>
            <person name="Lipzen A."/>
            <person name="Mereny Z."/>
            <person name="Hegedus B."/>
            <person name="Baldrian P."/>
            <person name="Stursova M."/>
            <person name="Weitz H."/>
            <person name="Taylor A."/>
            <person name="Grigoriev I.V."/>
            <person name="Nagy L.G."/>
            <person name="Martin F."/>
            <person name="Kauserud H."/>
        </authorList>
    </citation>
    <scope>NUCLEOTIDE SEQUENCE</scope>
    <source>
        <strain evidence="1">CBHHK188m</strain>
    </source>
</reference>
<dbReference type="EMBL" id="JARJLG010000040">
    <property type="protein sequence ID" value="KAJ7763645.1"/>
    <property type="molecule type" value="Genomic_DNA"/>
</dbReference>
<evidence type="ECO:0000313" key="2">
    <source>
        <dbReference type="Proteomes" id="UP001215280"/>
    </source>
</evidence>
<evidence type="ECO:0000313" key="1">
    <source>
        <dbReference type="EMBL" id="KAJ7763645.1"/>
    </source>
</evidence>
<gene>
    <name evidence="1" type="ORF">DFH07DRAFT_396802</name>
</gene>
<comment type="caution">
    <text evidence="1">The sequence shown here is derived from an EMBL/GenBank/DDBJ whole genome shotgun (WGS) entry which is preliminary data.</text>
</comment>
<organism evidence="1 2">
    <name type="scientific">Mycena maculata</name>
    <dbReference type="NCBI Taxonomy" id="230809"/>
    <lineage>
        <taxon>Eukaryota</taxon>
        <taxon>Fungi</taxon>
        <taxon>Dikarya</taxon>
        <taxon>Basidiomycota</taxon>
        <taxon>Agaricomycotina</taxon>
        <taxon>Agaricomycetes</taxon>
        <taxon>Agaricomycetidae</taxon>
        <taxon>Agaricales</taxon>
        <taxon>Marasmiineae</taxon>
        <taxon>Mycenaceae</taxon>
        <taxon>Mycena</taxon>
    </lineage>
</organism>
<name>A0AAD7JHS2_9AGAR</name>
<accession>A0AAD7JHS2</accession>
<sequence length="210" mass="23700">MDVAGGFDFTTDHVPETYRIPPNWHFDMDMGNIFLEMMFDLASDSDSDSDSEEFSIPLFSTLRLQDSWPQGRSFFGRYLHTYGHKIHRLGFDCASENMDSEPDALRCCTALRCLDLRMKTSRIPGTLFGILKYLDSSALTTINVVDPDQWATKSLARQADKWQKLDQALAKERFASVSTLSFTGPSTLEKKLREGLPLCAARGILRVVDA</sequence>